<proteinExistence type="predicted"/>
<reference evidence="2 3" key="1">
    <citation type="submission" date="2013-11" db="EMBL/GenBank/DDBJ databases">
        <title>The Genome Sequence of Phytophthora parasitica P10297.</title>
        <authorList>
            <consortium name="The Broad Institute Genomics Platform"/>
            <person name="Russ C."/>
            <person name="Tyler B."/>
            <person name="Panabieres F."/>
            <person name="Shan W."/>
            <person name="Tripathy S."/>
            <person name="Grunwald N."/>
            <person name="Machado M."/>
            <person name="Johnson C.S."/>
            <person name="Walker B."/>
            <person name="Young S.K."/>
            <person name="Zeng Q."/>
            <person name="Gargeya S."/>
            <person name="Fitzgerald M."/>
            <person name="Haas B."/>
            <person name="Abouelleil A."/>
            <person name="Allen A.W."/>
            <person name="Alvarado L."/>
            <person name="Arachchi H.M."/>
            <person name="Berlin A.M."/>
            <person name="Chapman S.B."/>
            <person name="Gainer-Dewar J."/>
            <person name="Goldberg J."/>
            <person name="Griggs A."/>
            <person name="Gujja S."/>
            <person name="Hansen M."/>
            <person name="Howarth C."/>
            <person name="Imamovic A."/>
            <person name="Ireland A."/>
            <person name="Larimer J."/>
            <person name="McCowan C."/>
            <person name="Murphy C."/>
            <person name="Pearson M."/>
            <person name="Poon T.W."/>
            <person name="Priest M."/>
            <person name="Roberts A."/>
            <person name="Saif S."/>
            <person name="Shea T."/>
            <person name="Sisk P."/>
            <person name="Sykes S."/>
            <person name="Wortman J."/>
            <person name="Nusbaum C."/>
            <person name="Birren B."/>
        </authorList>
    </citation>
    <scope>NUCLEOTIDE SEQUENCE [LARGE SCALE GENOMIC DNA]</scope>
    <source>
        <strain evidence="2 3">P10297</strain>
    </source>
</reference>
<organism evidence="2 3">
    <name type="scientific">Phytophthora nicotianae P10297</name>
    <dbReference type="NCBI Taxonomy" id="1317064"/>
    <lineage>
        <taxon>Eukaryota</taxon>
        <taxon>Sar</taxon>
        <taxon>Stramenopiles</taxon>
        <taxon>Oomycota</taxon>
        <taxon>Peronosporomycetes</taxon>
        <taxon>Peronosporales</taxon>
        <taxon>Peronosporaceae</taxon>
        <taxon>Phytophthora</taxon>
    </lineage>
</organism>
<evidence type="ECO:0000256" key="1">
    <source>
        <dbReference type="SAM" id="MobiDB-lite"/>
    </source>
</evidence>
<dbReference type="AlphaFoldDB" id="W2YIK0"/>
<comment type="caution">
    <text evidence="2">The sequence shown here is derived from an EMBL/GenBank/DDBJ whole genome shotgun (WGS) entry which is preliminary data.</text>
</comment>
<sequence length="135" mass="14802">MPAPTHLNITHLGSRRVTTTISKLIEMGLDGRLVGFRVDNDDFDRAPQGEHHRVDSEEGSSAFSDSSSDKGEYGSSNESADATFHLAGQFFARDDDKFKVCRVTKSSNVFTVRAANISVGTYTVISFNGQGWVRL</sequence>
<feature type="region of interest" description="Disordered" evidence="1">
    <location>
        <begin position="44"/>
        <end position="78"/>
    </location>
</feature>
<accession>W2YIK0</accession>
<gene>
    <name evidence="2" type="ORF">F442_17221</name>
</gene>
<evidence type="ECO:0000313" key="2">
    <source>
        <dbReference type="EMBL" id="ETP34488.1"/>
    </source>
</evidence>
<dbReference type="Proteomes" id="UP000018948">
    <property type="component" value="Unassembled WGS sequence"/>
</dbReference>
<dbReference type="EMBL" id="ANIY01003627">
    <property type="protein sequence ID" value="ETP34488.1"/>
    <property type="molecule type" value="Genomic_DNA"/>
</dbReference>
<feature type="compositionally biased region" description="Basic and acidic residues" evidence="1">
    <location>
        <begin position="44"/>
        <end position="56"/>
    </location>
</feature>
<protein>
    <submittedName>
        <fullName evidence="2">Uncharacterized protein</fullName>
    </submittedName>
</protein>
<evidence type="ECO:0000313" key="3">
    <source>
        <dbReference type="Proteomes" id="UP000018948"/>
    </source>
</evidence>
<name>W2YIK0_PHYNI</name>